<protein>
    <recommendedName>
        <fullName evidence="1">GUN4-like domain-containing protein</fullName>
    </recommendedName>
</protein>
<dbReference type="SUPFAM" id="SSF140869">
    <property type="entry name" value="GUN4-like"/>
    <property type="match status" value="1"/>
</dbReference>
<accession>A0A1C9CFL2</accession>
<dbReference type="CDD" id="cd16383">
    <property type="entry name" value="GUN4"/>
    <property type="match status" value="1"/>
</dbReference>
<dbReference type="PANTHER" id="PTHR34800">
    <property type="entry name" value="TETRAPYRROLE-BINDING PROTEIN, CHLOROPLASTIC"/>
    <property type="match status" value="1"/>
</dbReference>
<dbReference type="GeneID" id="29074164"/>
<dbReference type="Gene3D" id="1.10.10.1770">
    <property type="entry name" value="Gun4-like"/>
    <property type="match status" value="1"/>
</dbReference>
<dbReference type="AlphaFoldDB" id="A0A1C9CFL2"/>
<feature type="domain" description="GUN4-like" evidence="1">
    <location>
        <begin position="95"/>
        <end position="234"/>
    </location>
</feature>
<dbReference type="InterPro" id="IPR008629">
    <property type="entry name" value="GUN4-like"/>
</dbReference>
<gene>
    <name evidence="2" type="primary">ycf53</name>
    <name evidence="2" type="ORF">Hrvl_092</name>
</gene>
<geneLocation type="plastid" evidence="2"/>
<keyword evidence="2" id="KW-0934">Plastid</keyword>
<dbReference type="GO" id="GO:0046906">
    <property type="term" value="F:tetrapyrrole binding"/>
    <property type="evidence" value="ECO:0007669"/>
    <property type="project" value="TreeGrafter"/>
</dbReference>
<sequence length="241" mass="28138">MMIFFRKKVESLQKLTNSTCSVITVAQGSTIQKLSQNPIGGYDVILHFLLIRRKYKNCCASYVDGLIYEILAQQLSPRINSTLTKVFGSGVVLLKSQKNMDYQLLQSLLINKRFQEANMLTHRILCELSSLYCGRRSWLYFTDVLSLPITDLHTIDSLWRVHSLNKFGFSIQRKIWLSSNKNWSKMWKAIGWKTNHVFCRYPNDFYWNMDAPTGHLPLFNQLYGVQPLLALLKHKAWETYE</sequence>
<evidence type="ECO:0000259" key="1">
    <source>
        <dbReference type="Pfam" id="PF05419"/>
    </source>
</evidence>
<dbReference type="SUPFAM" id="SSF48371">
    <property type="entry name" value="ARM repeat"/>
    <property type="match status" value="1"/>
</dbReference>
<name>A0A1C9CFL2_9FLOR</name>
<dbReference type="Pfam" id="PF05419">
    <property type="entry name" value="GUN4"/>
    <property type="match status" value="1"/>
</dbReference>
<dbReference type="Gene3D" id="1.25.40.620">
    <property type="match status" value="1"/>
</dbReference>
<dbReference type="EMBL" id="KX284723">
    <property type="protein sequence ID" value="AOM67152.1"/>
    <property type="molecule type" value="Genomic_DNA"/>
</dbReference>
<evidence type="ECO:0000313" key="2">
    <source>
        <dbReference type="EMBL" id="AOM67152.1"/>
    </source>
</evidence>
<reference evidence="2" key="1">
    <citation type="journal article" date="2016" name="BMC Biol.">
        <title>Parallel evolution of highly conserved plastid genome architecture in red seaweeds and seed plants.</title>
        <authorList>
            <person name="Lee J."/>
            <person name="Cho C.H."/>
            <person name="Park S.I."/>
            <person name="Choi J.W."/>
            <person name="Song H.S."/>
            <person name="West J.A."/>
            <person name="Bhattacharya D."/>
            <person name="Yoon H.S."/>
        </authorList>
    </citation>
    <scope>NUCLEOTIDE SEQUENCE</scope>
</reference>
<organism evidence="2">
    <name type="scientific">Hildenbrandia rivularis</name>
    <dbReference type="NCBI Taxonomy" id="135206"/>
    <lineage>
        <taxon>Eukaryota</taxon>
        <taxon>Rhodophyta</taxon>
        <taxon>Florideophyceae</taxon>
        <taxon>Hildenbrandiophycidae</taxon>
        <taxon>Hildenbrandiales</taxon>
        <taxon>Hildenbrandiaceae</taxon>
        <taxon>Hildenbrandia</taxon>
    </lineage>
</organism>
<dbReference type="InterPro" id="IPR016024">
    <property type="entry name" value="ARM-type_fold"/>
</dbReference>
<dbReference type="InterPro" id="IPR037215">
    <property type="entry name" value="GUN4-like_sf"/>
</dbReference>
<proteinExistence type="predicted"/>
<dbReference type="PANTHER" id="PTHR34800:SF1">
    <property type="entry name" value="TETRAPYRROLE-BINDING PROTEIN, CHLOROPLASTIC"/>
    <property type="match status" value="1"/>
</dbReference>
<dbReference type="RefSeq" id="YP_009297608.1">
    <property type="nucleotide sequence ID" value="NC_031177.1"/>
</dbReference>